<evidence type="ECO:0000313" key="4">
    <source>
        <dbReference type="EMBL" id="ACB60465.1"/>
    </source>
</evidence>
<dbReference type="InterPro" id="IPR001789">
    <property type="entry name" value="Sig_transdc_resp-reg_receiver"/>
</dbReference>
<reference evidence="4 5" key="2">
    <citation type="journal article" date="2008" name="BMC Genomics">
        <title>Architecture of thermal adaptation in an Exiguobacterium sibiricum strain isolated from 3 million year old permafrost: a genome and transcriptome approach.</title>
        <authorList>
            <person name="Rodrigues D.F."/>
            <person name="Ivanova N."/>
            <person name="He Z."/>
            <person name="Huebner M."/>
            <person name="Zhou J."/>
            <person name="Tiedje J.M."/>
        </authorList>
    </citation>
    <scope>NUCLEOTIDE SEQUENCE [LARGE SCALE GENOMIC DNA]</scope>
    <source>
        <strain evidence="5">DSM 17290 / CIP 109462 / JCM 13490 / 255-15</strain>
    </source>
</reference>
<dbReference type="Gene3D" id="3.40.50.2300">
    <property type="match status" value="1"/>
</dbReference>
<keyword evidence="5" id="KW-1185">Reference proteome</keyword>
<dbReference type="EMBL" id="CP001022">
    <property type="protein sequence ID" value="ACB60465.1"/>
    <property type="molecule type" value="Genomic_DNA"/>
</dbReference>
<evidence type="ECO:0000259" key="2">
    <source>
        <dbReference type="PROSITE" id="PS50110"/>
    </source>
</evidence>
<dbReference type="Pfam" id="PF00072">
    <property type="entry name" value="Response_reg"/>
    <property type="match status" value="1"/>
</dbReference>
<evidence type="ECO:0000256" key="1">
    <source>
        <dbReference type="PROSITE-ProRule" id="PRU00169"/>
    </source>
</evidence>
<organism evidence="4 5">
    <name type="scientific">Exiguobacterium sibiricum (strain DSM 17290 / CCUG 55495 / CIP 109462 / JCM 13490 / 255-15)</name>
    <dbReference type="NCBI Taxonomy" id="262543"/>
    <lineage>
        <taxon>Bacteria</taxon>
        <taxon>Bacillati</taxon>
        <taxon>Bacillota</taxon>
        <taxon>Bacilli</taxon>
        <taxon>Bacillales</taxon>
        <taxon>Bacillales Family XII. Incertae Sedis</taxon>
        <taxon>Exiguobacterium</taxon>
    </lineage>
</organism>
<accession>B1YLY2</accession>
<dbReference type="PROSITE" id="PS50110">
    <property type="entry name" value="RESPONSE_REGULATORY"/>
    <property type="match status" value="1"/>
</dbReference>
<evidence type="ECO:0000313" key="5">
    <source>
        <dbReference type="Proteomes" id="UP000001681"/>
    </source>
</evidence>
<dbReference type="InterPro" id="IPR036061">
    <property type="entry name" value="CheW-like_dom_sf"/>
</dbReference>
<dbReference type="eggNOG" id="COG0784">
    <property type="taxonomic scope" value="Bacteria"/>
</dbReference>
<dbReference type="SMR" id="B1YLY2"/>
<dbReference type="AlphaFoldDB" id="B1YLY2"/>
<dbReference type="Pfam" id="PF01584">
    <property type="entry name" value="CheW"/>
    <property type="match status" value="1"/>
</dbReference>
<dbReference type="PIRSF" id="PIRSF002867">
    <property type="entry name" value="CheV"/>
    <property type="match status" value="1"/>
</dbReference>
<reference evidence="5" key="3">
    <citation type="submission" date="2008-04" db="EMBL/GenBank/DDBJ databases">
        <title>Complete sequence of chromosome of Exiguobacterium sibiricum 255-15.</title>
        <authorList>
            <consortium name="US DOE Joint Genome Institute"/>
            <person name="Copeland A."/>
            <person name="Lucas S."/>
            <person name="Lapidus A."/>
            <person name="Glavina del Rio T."/>
            <person name="Dalin E."/>
            <person name="Tice H."/>
            <person name="Bruce D."/>
            <person name="Goodwin L."/>
            <person name="Pitluck S."/>
            <person name="Kiss H."/>
            <person name="Chertkov O."/>
            <person name="Monk C."/>
            <person name="Brettin T."/>
            <person name="Detter J.C."/>
            <person name="Han C."/>
            <person name="Kuske C.R."/>
            <person name="Schmutz J."/>
            <person name="Larimer F."/>
            <person name="Land M."/>
            <person name="Hauser L."/>
            <person name="Kyrpides N."/>
            <person name="Mikhailova N."/>
            <person name="Vishnivetskaya T."/>
            <person name="Rodrigues D.F."/>
            <person name="Gilichinsky D."/>
            <person name="Tiedje J."/>
            <person name="Richardson P."/>
        </authorList>
    </citation>
    <scope>NUCLEOTIDE SEQUENCE [LARGE SCALE GENOMIC DNA]</scope>
    <source>
        <strain evidence="5">DSM 17290 / CIP 109462 / JCM 13490 / 255-15</strain>
    </source>
</reference>
<dbReference type="eggNOG" id="COG0835">
    <property type="taxonomic scope" value="Bacteria"/>
</dbReference>
<name>B1YLY2_EXIS2</name>
<reference evidence="4 5" key="1">
    <citation type="journal article" date="2006" name="Extremophiles">
        <title>Characterization of Exiguobacterium isolates from the Siberian permafrost. Description of Exiguobacterium sibiricum sp. nov.</title>
        <authorList>
            <person name="Rodrigues D.F."/>
            <person name="Goris J."/>
            <person name="Vishnivetskaya T."/>
            <person name="Gilichinsky D."/>
            <person name="Thomashow M.F."/>
            <person name="Tiedje J.M."/>
        </authorList>
    </citation>
    <scope>NUCLEOTIDE SEQUENCE [LARGE SCALE GENOMIC DNA]</scope>
    <source>
        <strain evidence="5">DSM 17290 / CIP 109462 / JCM 13490 / 255-15</strain>
    </source>
</reference>
<proteinExistence type="predicted"/>
<dbReference type="PANTHER" id="PTHR47233">
    <property type="entry name" value="CHEMOTAXIS PROTEIN CHEV"/>
    <property type="match status" value="1"/>
</dbReference>
<dbReference type="HOGENOM" id="CLU_048995_0_1_9"/>
<gene>
    <name evidence="4" type="ordered locus">Exig_0985</name>
</gene>
<dbReference type="STRING" id="262543.Exig_0985"/>
<dbReference type="PANTHER" id="PTHR47233:SF3">
    <property type="entry name" value="CHEMOTAXIS PROTEIN CHEV"/>
    <property type="match status" value="1"/>
</dbReference>
<dbReference type="GO" id="GO:0000160">
    <property type="term" value="P:phosphorelay signal transduction system"/>
    <property type="evidence" value="ECO:0007669"/>
    <property type="project" value="InterPro"/>
</dbReference>
<protein>
    <submittedName>
        <fullName evidence="4">Response regulator receiver modulated CheW protein</fullName>
    </submittedName>
</protein>
<evidence type="ECO:0000259" key="3">
    <source>
        <dbReference type="PROSITE" id="PS50851"/>
    </source>
</evidence>
<dbReference type="GO" id="GO:0006935">
    <property type="term" value="P:chemotaxis"/>
    <property type="evidence" value="ECO:0007669"/>
    <property type="project" value="InterPro"/>
</dbReference>
<dbReference type="InterPro" id="IPR002545">
    <property type="entry name" value="CheW-lke_dom"/>
</dbReference>
<dbReference type="Gene3D" id="2.40.50.180">
    <property type="entry name" value="CheA-289, Domain 4"/>
    <property type="match status" value="1"/>
</dbReference>
<sequence>MQDGKGLDYVYNQHDILLEAGTNELEIVIFHCGPYTFGINVMKVREIIVPLPMTPLPGTPDAVKGLIELRGEVMTVIDLPTVIGVAHEETTDDRLIICEFNGEKSVLRVDSVTEIRRISWEQIDTPNELARGIEGLTNGVVKTGDKMIILLDYEKIALELSRKDIFAREEGRRVSPRNRSNKTIWIAEDSEMLRTLIIETLEEAGYDGLKWFINGKDAFDAFEAGSNCDLLITDIEMPKMDGLHLTKRLREDDRYTELPIVVFSSLISDDLRHKGESVGVNAQITKPEIGRLIETVDTYVL</sequence>
<dbReference type="KEGG" id="esi:Exig_0985"/>
<feature type="domain" description="CheW-like" evidence="3">
    <location>
        <begin position="24"/>
        <end position="162"/>
    </location>
</feature>
<dbReference type="PROSITE" id="PS50851">
    <property type="entry name" value="CHEW"/>
    <property type="match status" value="1"/>
</dbReference>
<feature type="domain" description="Response regulatory" evidence="2">
    <location>
        <begin position="183"/>
        <end position="301"/>
    </location>
</feature>
<dbReference type="Proteomes" id="UP000001681">
    <property type="component" value="Chromosome"/>
</dbReference>
<dbReference type="SMART" id="SM00260">
    <property type="entry name" value="CheW"/>
    <property type="match status" value="1"/>
</dbReference>
<dbReference type="Gene3D" id="2.30.30.40">
    <property type="entry name" value="SH3 Domains"/>
    <property type="match status" value="1"/>
</dbReference>
<dbReference type="InterPro" id="IPR011006">
    <property type="entry name" value="CheY-like_superfamily"/>
</dbReference>
<dbReference type="SUPFAM" id="SSF50341">
    <property type="entry name" value="CheW-like"/>
    <property type="match status" value="1"/>
</dbReference>
<dbReference type="InterPro" id="IPR024181">
    <property type="entry name" value="Chemotax_regulator_CheV"/>
</dbReference>
<keyword evidence="1" id="KW-0597">Phosphoprotein</keyword>
<feature type="modified residue" description="4-aspartylphosphate" evidence="1">
    <location>
        <position position="234"/>
    </location>
</feature>
<dbReference type="SUPFAM" id="SSF52172">
    <property type="entry name" value="CheY-like"/>
    <property type="match status" value="1"/>
</dbReference>
<dbReference type="SMART" id="SM00448">
    <property type="entry name" value="REC"/>
    <property type="match status" value="1"/>
</dbReference>